<dbReference type="OrthoDB" id="7701233at2759"/>
<evidence type="ECO:0000313" key="4">
    <source>
        <dbReference type="EMBL" id="KMQ85704.1"/>
    </source>
</evidence>
<protein>
    <recommendedName>
        <fullName evidence="1">RNA-directed DNA polymerase</fullName>
        <ecNumber evidence="1">2.7.7.49</ecNumber>
    </recommendedName>
</protein>
<dbReference type="PANTHER" id="PTHR37984:SF5">
    <property type="entry name" value="PROTEIN NYNRIN-LIKE"/>
    <property type="match status" value="1"/>
</dbReference>
<keyword evidence="5" id="KW-1185">Reference proteome</keyword>
<dbReference type="Gene3D" id="3.30.70.270">
    <property type="match status" value="2"/>
</dbReference>
<dbReference type="PANTHER" id="PTHR37984">
    <property type="entry name" value="PROTEIN CBG26694"/>
    <property type="match status" value="1"/>
</dbReference>
<organism evidence="4 5">
    <name type="scientific">Lasius niger</name>
    <name type="common">Black garden ant</name>
    <dbReference type="NCBI Taxonomy" id="67767"/>
    <lineage>
        <taxon>Eukaryota</taxon>
        <taxon>Metazoa</taxon>
        <taxon>Ecdysozoa</taxon>
        <taxon>Arthropoda</taxon>
        <taxon>Hexapoda</taxon>
        <taxon>Insecta</taxon>
        <taxon>Pterygota</taxon>
        <taxon>Neoptera</taxon>
        <taxon>Endopterygota</taxon>
        <taxon>Hymenoptera</taxon>
        <taxon>Apocrita</taxon>
        <taxon>Aculeata</taxon>
        <taxon>Formicoidea</taxon>
        <taxon>Formicidae</taxon>
        <taxon>Formicinae</taxon>
        <taxon>Lasius</taxon>
        <taxon>Lasius</taxon>
    </lineage>
</organism>
<dbReference type="InterPro" id="IPR000477">
    <property type="entry name" value="RT_dom"/>
</dbReference>
<dbReference type="Gene3D" id="3.10.10.10">
    <property type="entry name" value="HIV Type 1 Reverse Transcriptase, subunit A, domain 1"/>
    <property type="match status" value="1"/>
</dbReference>
<dbReference type="InterPro" id="IPR050951">
    <property type="entry name" value="Retrovirus_Pol_polyprotein"/>
</dbReference>
<dbReference type="InterPro" id="IPR043128">
    <property type="entry name" value="Rev_trsase/Diguanyl_cyclase"/>
</dbReference>
<comment type="caution">
    <text evidence="4">The sequence shown here is derived from an EMBL/GenBank/DDBJ whole genome shotgun (WGS) entry which is preliminary data.</text>
</comment>
<reference evidence="4 5" key="1">
    <citation type="submission" date="2015-04" db="EMBL/GenBank/DDBJ databases">
        <title>Lasius niger genome sequencing.</title>
        <authorList>
            <person name="Konorov E.A."/>
            <person name="Nikitin M.A."/>
            <person name="Kirill M.V."/>
            <person name="Chang P."/>
        </authorList>
    </citation>
    <scope>NUCLEOTIDE SEQUENCE [LARGE SCALE GENOMIC DNA]</scope>
    <source>
        <tissue evidence="4">Whole</tissue>
    </source>
</reference>
<evidence type="ECO:0000256" key="2">
    <source>
        <dbReference type="ARBA" id="ARBA00023268"/>
    </source>
</evidence>
<dbReference type="Proteomes" id="UP000036403">
    <property type="component" value="Unassembled WGS sequence"/>
</dbReference>
<dbReference type="EMBL" id="LBMM01013321">
    <property type="protein sequence ID" value="KMQ85704.1"/>
    <property type="molecule type" value="Genomic_DNA"/>
</dbReference>
<accession>A0A0J7K630</accession>
<proteinExistence type="predicted"/>
<dbReference type="Pfam" id="PF17919">
    <property type="entry name" value="RT_RNaseH_2"/>
    <property type="match status" value="1"/>
</dbReference>
<dbReference type="SUPFAM" id="SSF56672">
    <property type="entry name" value="DNA/RNA polymerases"/>
    <property type="match status" value="1"/>
</dbReference>
<dbReference type="Pfam" id="PF00078">
    <property type="entry name" value="RVT_1"/>
    <property type="match status" value="1"/>
</dbReference>
<dbReference type="InterPro" id="IPR043502">
    <property type="entry name" value="DNA/RNA_pol_sf"/>
</dbReference>
<feature type="domain" description="Reverse transcriptase" evidence="3">
    <location>
        <begin position="13"/>
        <end position="192"/>
    </location>
</feature>
<dbReference type="PaxDb" id="67767-A0A0J7K630"/>
<dbReference type="STRING" id="67767.A0A0J7K630"/>
<dbReference type="FunFam" id="3.30.70.270:FF:000020">
    <property type="entry name" value="Transposon Tf2-6 polyprotein-like Protein"/>
    <property type="match status" value="1"/>
</dbReference>
<dbReference type="CDD" id="cd01647">
    <property type="entry name" value="RT_LTR"/>
    <property type="match status" value="1"/>
</dbReference>
<sequence length="327" mass="37619">MREEVNKIIEDMKHQGVIEESLSPWVSPAVMVKKKDGTIRFCVDYRKLNAVTVRDSYLLPRIDDILDQLCGNSWFSTLDLKSGYWQVKIRPENKDKTAFSIGNGLWQFTVMPFGRCNVFATFERLMEKVLQQLLYKICLVYLDDVIIFGKNFEDMLSHLKQIFLQIRSANLKLNPKKCSSFEREIKYLGHVISETGVTTDPEKISTVKDWPVPQTKKQVCSFLGFCSYYKKFVKGFSLVAKPLFSLTENLTKFVWTEQCEAAFKELKKRLVSSPILSFPRDEGQFILDTDASNHGIGAVLSQVQDGTERVIAYFSRVLRPTIFHYGG</sequence>
<dbReference type="EC" id="2.7.7.49" evidence="1"/>
<dbReference type="PROSITE" id="PS50878">
    <property type="entry name" value="RT_POL"/>
    <property type="match status" value="1"/>
</dbReference>
<evidence type="ECO:0000313" key="5">
    <source>
        <dbReference type="Proteomes" id="UP000036403"/>
    </source>
</evidence>
<evidence type="ECO:0000259" key="3">
    <source>
        <dbReference type="PROSITE" id="PS50878"/>
    </source>
</evidence>
<dbReference type="GO" id="GO:0003964">
    <property type="term" value="F:RNA-directed DNA polymerase activity"/>
    <property type="evidence" value="ECO:0007669"/>
    <property type="project" value="UniProtKB-EC"/>
</dbReference>
<dbReference type="InterPro" id="IPR041577">
    <property type="entry name" value="RT_RNaseH_2"/>
</dbReference>
<keyword evidence="2" id="KW-0511">Multifunctional enzyme</keyword>
<evidence type="ECO:0000256" key="1">
    <source>
        <dbReference type="ARBA" id="ARBA00012493"/>
    </source>
</evidence>
<dbReference type="Gene3D" id="3.10.20.370">
    <property type="match status" value="1"/>
</dbReference>
<gene>
    <name evidence="4" type="ORF">RF55_15585</name>
</gene>
<name>A0A0J7K630_LASNI</name>
<dbReference type="AlphaFoldDB" id="A0A0J7K630"/>